<proteinExistence type="predicted"/>
<dbReference type="InterPro" id="IPR011006">
    <property type="entry name" value="CheY-like_superfamily"/>
</dbReference>
<dbReference type="SMART" id="SM00448">
    <property type="entry name" value="REC"/>
    <property type="match status" value="1"/>
</dbReference>
<dbReference type="PANTHER" id="PTHR44591">
    <property type="entry name" value="STRESS RESPONSE REGULATOR PROTEIN 1"/>
    <property type="match status" value="1"/>
</dbReference>
<sequence length="114" mass="12804">MESSVLIIEDETVVCDLLTRFLETRHYQVVCAQTLTDGLEKAKAFKPSIVLMDNNLPDGKGVDYISQIKDILPNIRIIVLSAMDSAHVQAIEKGAERFIRKPFGFRQIENAIQA</sequence>
<feature type="domain" description="Response regulatory" evidence="3">
    <location>
        <begin position="4"/>
        <end position="114"/>
    </location>
</feature>
<dbReference type="Gene3D" id="3.40.50.2300">
    <property type="match status" value="1"/>
</dbReference>
<dbReference type="PANTHER" id="PTHR44591:SF23">
    <property type="entry name" value="CHEY SUBFAMILY"/>
    <property type="match status" value="1"/>
</dbReference>
<protein>
    <submittedName>
        <fullName evidence="4">Response regulator</fullName>
    </submittedName>
</protein>
<dbReference type="RefSeq" id="WP_313988957.1">
    <property type="nucleotide sequence ID" value="NZ_JASJOU010000001.1"/>
</dbReference>
<dbReference type="InterPro" id="IPR050595">
    <property type="entry name" value="Bact_response_regulator"/>
</dbReference>
<evidence type="ECO:0000256" key="2">
    <source>
        <dbReference type="PROSITE-ProRule" id="PRU00169"/>
    </source>
</evidence>
<reference evidence="4" key="1">
    <citation type="submission" date="2023-05" db="EMBL/GenBank/DDBJ databases">
        <authorList>
            <person name="Zhang X."/>
        </authorList>
    </citation>
    <scope>NUCLEOTIDE SEQUENCE</scope>
    <source>
        <strain evidence="4">BD1B2-1</strain>
    </source>
</reference>
<organism evidence="4 5">
    <name type="scientific">Xanthocytophaga agilis</name>
    <dbReference type="NCBI Taxonomy" id="3048010"/>
    <lineage>
        <taxon>Bacteria</taxon>
        <taxon>Pseudomonadati</taxon>
        <taxon>Bacteroidota</taxon>
        <taxon>Cytophagia</taxon>
        <taxon>Cytophagales</taxon>
        <taxon>Rhodocytophagaceae</taxon>
        <taxon>Xanthocytophaga</taxon>
    </lineage>
</organism>
<evidence type="ECO:0000313" key="5">
    <source>
        <dbReference type="Proteomes" id="UP001232063"/>
    </source>
</evidence>
<dbReference type="SUPFAM" id="SSF52172">
    <property type="entry name" value="CheY-like"/>
    <property type="match status" value="1"/>
</dbReference>
<evidence type="ECO:0000259" key="3">
    <source>
        <dbReference type="PROSITE" id="PS50110"/>
    </source>
</evidence>
<gene>
    <name evidence="4" type="ORF">QNI22_06310</name>
</gene>
<dbReference type="AlphaFoldDB" id="A0AAE3UBV9"/>
<dbReference type="InterPro" id="IPR001789">
    <property type="entry name" value="Sig_transdc_resp-reg_receiver"/>
</dbReference>
<dbReference type="Pfam" id="PF00072">
    <property type="entry name" value="Response_reg"/>
    <property type="match status" value="1"/>
</dbReference>
<dbReference type="Proteomes" id="UP001232063">
    <property type="component" value="Unassembled WGS sequence"/>
</dbReference>
<comment type="caution">
    <text evidence="4">The sequence shown here is derived from an EMBL/GenBank/DDBJ whole genome shotgun (WGS) entry which is preliminary data.</text>
</comment>
<evidence type="ECO:0000256" key="1">
    <source>
        <dbReference type="ARBA" id="ARBA00022553"/>
    </source>
</evidence>
<keyword evidence="5" id="KW-1185">Reference proteome</keyword>
<accession>A0AAE3UBV9</accession>
<feature type="modified residue" description="4-aspartylphosphate" evidence="2">
    <location>
        <position position="53"/>
    </location>
</feature>
<dbReference type="GO" id="GO:0000160">
    <property type="term" value="P:phosphorelay signal transduction system"/>
    <property type="evidence" value="ECO:0007669"/>
    <property type="project" value="InterPro"/>
</dbReference>
<dbReference type="CDD" id="cd00156">
    <property type="entry name" value="REC"/>
    <property type="match status" value="1"/>
</dbReference>
<dbReference type="PROSITE" id="PS50110">
    <property type="entry name" value="RESPONSE_REGULATORY"/>
    <property type="match status" value="1"/>
</dbReference>
<name>A0AAE3UBV9_9BACT</name>
<evidence type="ECO:0000313" key="4">
    <source>
        <dbReference type="EMBL" id="MDJ1500248.1"/>
    </source>
</evidence>
<dbReference type="EMBL" id="JASJOU010000001">
    <property type="protein sequence ID" value="MDJ1500248.1"/>
    <property type="molecule type" value="Genomic_DNA"/>
</dbReference>
<keyword evidence="1 2" id="KW-0597">Phosphoprotein</keyword>